<evidence type="ECO:0000256" key="4">
    <source>
        <dbReference type="ARBA" id="ARBA00022618"/>
    </source>
</evidence>
<dbReference type="PROSITE" id="PS50901">
    <property type="entry name" value="FTSK"/>
    <property type="match status" value="1"/>
</dbReference>
<feature type="transmembrane region" description="Helical" evidence="15">
    <location>
        <begin position="72"/>
        <end position="105"/>
    </location>
</feature>
<dbReference type="Pfam" id="PF01580">
    <property type="entry name" value="FtsK_SpoIIIE"/>
    <property type="match status" value="1"/>
</dbReference>
<proteinExistence type="inferred from homology"/>
<keyword evidence="8 13" id="KW-0067">ATP-binding</keyword>
<dbReference type="PANTHER" id="PTHR22683:SF41">
    <property type="entry name" value="DNA TRANSLOCASE FTSK"/>
    <property type="match status" value="1"/>
</dbReference>
<evidence type="ECO:0000256" key="5">
    <source>
        <dbReference type="ARBA" id="ARBA00022692"/>
    </source>
</evidence>
<dbReference type="Pfam" id="PF17854">
    <property type="entry name" value="FtsK_alpha"/>
    <property type="match status" value="1"/>
</dbReference>
<comment type="similarity">
    <text evidence="2">Belongs to the FtsK/SpoIIIE/SftA family.</text>
</comment>
<dbReference type="InterPro" id="IPR036390">
    <property type="entry name" value="WH_DNA-bd_sf"/>
</dbReference>
<dbReference type="InterPro" id="IPR041027">
    <property type="entry name" value="FtsK_alpha"/>
</dbReference>
<dbReference type="GO" id="GO:0005886">
    <property type="term" value="C:plasma membrane"/>
    <property type="evidence" value="ECO:0007669"/>
    <property type="project" value="UniProtKB-SubCell"/>
</dbReference>
<evidence type="ECO:0000259" key="16">
    <source>
        <dbReference type="PROSITE" id="PS50901"/>
    </source>
</evidence>
<feature type="region of interest" description="Disordered" evidence="14">
    <location>
        <begin position="203"/>
        <end position="284"/>
    </location>
</feature>
<dbReference type="GO" id="GO:0007059">
    <property type="term" value="P:chromosome segregation"/>
    <property type="evidence" value="ECO:0007669"/>
    <property type="project" value="UniProtKB-KW"/>
</dbReference>
<dbReference type="InterPro" id="IPR050206">
    <property type="entry name" value="FtsK/SpoIIIE/SftA"/>
</dbReference>
<dbReference type="Pfam" id="PF09397">
    <property type="entry name" value="FtsK_gamma"/>
    <property type="match status" value="1"/>
</dbReference>
<gene>
    <name evidence="17" type="ORF">SAMN05444278_105182</name>
</gene>
<dbReference type="InterPro" id="IPR036388">
    <property type="entry name" value="WH-like_DNA-bd_sf"/>
</dbReference>
<keyword evidence="3" id="KW-1003">Cell membrane</keyword>
<evidence type="ECO:0000313" key="18">
    <source>
        <dbReference type="Proteomes" id="UP000184462"/>
    </source>
</evidence>
<evidence type="ECO:0000256" key="14">
    <source>
        <dbReference type="SAM" id="MobiDB-lite"/>
    </source>
</evidence>
<keyword evidence="9 15" id="KW-1133">Transmembrane helix</keyword>
<organism evidence="17 18">
    <name type="scientific">Psychroflexus salarius</name>
    <dbReference type="NCBI Taxonomy" id="1155689"/>
    <lineage>
        <taxon>Bacteria</taxon>
        <taxon>Pseudomonadati</taxon>
        <taxon>Bacteroidota</taxon>
        <taxon>Flavobacteriia</taxon>
        <taxon>Flavobacteriales</taxon>
        <taxon>Flavobacteriaceae</taxon>
        <taxon>Psychroflexus</taxon>
    </lineage>
</organism>
<accession>A0A1M4WBE2</accession>
<feature type="transmembrane region" description="Helical" evidence="15">
    <location>
        <begin position="29"/>
        <end position="52"/>
    </location>
</feature>
<feature type="compositionally biased region" description="Polar residues" evidence="14">
    <location>
        <begin position="223"/>
        <end position="247"/>
    </location>
</feature>
<feature type="compositionally biased region" description="Polar residues" evidence="14">
    <location>
        <begin position="204"/>
        <end position="213"/>
    </location>
</feature>
<name>A0A1M4WBE2_9FLAO</name>
<dbReference type="Gene3D" id="3.40.50.300">
    <property type="entry name" value="P-loop containing nucleotide triphosphate hydrolases"/>
    <property type="match status" value="1"/>
</dbReference>
<evidence type="ECO:0000256" key="13">
    <source>
        <dbReference type="PROSITE-ProRule" id="PRU00289"/>
    </source>
</evidence>
<keyword evidence="11 15" id="KW-0472">Membrane</keyword>
<evidence type="ECO:0000313" key="17">
    <source>
        <dbReference type="EMBL" id="SHE78480.1"/>
    </source>
</evidence>
<dbReference type="InterPro" id="IPR018541">
    <property type="entry name" value="Ftsk_gamma"/>
</dbReference>
<evidence type="ECO:0000256" key="7">
    <source>
        <dbReference type="ARBA" id="ARBA00022829"/>
    </source>
</evidence>
<evidence type="ECO:0000256" key="11">
    <source>
        <dbReference type="ARBA" id="ARBA00023136"/>
    </source>
</evidence>
<dbReference type="Proteomes" id="UP000184462">
    <property type="component" value="Unassembled WGS sequence"/>
</dbReference>
<dbReference type="Gene3D" id="1.10.10.10">
    <property type="entry name" value="Winged helix-like DNA-binding domain superfamily/Winged helix DNA-binding domain"/>
    <property type="match status" value="1"/>
</dbReference>
<keyword evidence="5 15" id="KW-0812">Transmembrane</keyword>
<feature type="domain" description="FtsK" evidence="16">
    <location>
        <begin position="470"/>
        <end position="674"/>
    </location>
</feature>
<evidence type="ECO:0000256" key="1">
    <source>
        <dbReference type="ARBA" id="ARBA00004651"/>
    </source>
</evidence>
<protein>
    <submittedName>
        <fullName evidence="17">DNA segregation ATPase FtsK/SpoIIIE, S-DNA-T family</fullName>
    </submittedName>
</protein>
<dbReference type="SUPFAM" id="SSF46785">
    <property type="entry name" value="Winged helix' DNA-binding domain"/>
    <property type="match status" value="1"/>
</dbReference>
<evidence type="ECO:0000256" key="12">
    <source>
        <dbReference type="ARBA" id="ARBA00023306"/>
    </source>
</evidence>
<dbReference type="OrthoDB" id="9807790at2"/>
<dbReference type="Pfam" id="PF13491">
    <property type="entry name" value="FtsK_4TM"/>
    <property type="match status" value="1"/>
</dbReference>
<dbReference type="SUPFAM" id="SSF52540">
    <property type="entry name" value="P-loop containing nucleoside triphosphate hydrolases"/>
    <property type="match status" value="1"/>
</dbReference>
<feature type="transmembrane region" description="Helical" evidence="15">
    <location>
        <begin position="159"/>
        <end position="179"/>
    </location>
</feature>
<dbReference type="RefSeq" id="WP_073193107.1">
    <property type="nucleotide sequence ID" value="NZ_FQTW01000005.1"/>
</dbReference>
<reference evidence="17 18" key="1">
    <citation type="submission" date="2016-11" db="EMBL/GenBank/DDBJ databases">
        <authorList>
            <person name="Jaros S."/>
            <person name="Januszkiewicz K."/>
            <person name="Wedrychowicz H."/>
        </authorList>
    </citation>
    <scope>NUCLEOTIDE SEQUENCE [LARGE SCALE GENOMIC DNA]</scope>
    <source>
        <strain evidence="17 18">DSM 25661</strain>
    </source>
</reference>
<evidence type="ECO:0000256" key="10">
    <source>
        <dbReference type="ARBA" id="ARBA00023125"/>
    </source>
</evidence>
<keyword evidence="18" id="KW-1185">Reference proteome</keyword>
<dbReference type="InterPro" id="IPR027417">
    <property type="entry name" value="P-loop_NTPase"/>
</dbReference>
<feature type="transmembrane region" description="Helical" evidence="15">
    <location>
        <begin position="117"/>
        <end position="139"/>
    </location>
</feature>
<sequence>MAKTKSKKAASKAKKPAKPKFKLTRKHHIILGSFLFFFALGLLVAFISFLFTWQFDQSIVTSSQVDSQPKNWLSMFGASISHFFIFKGFGVAMFSLPFMLALTGLKLFLNLDNLKLLNIWFWGCYVILLLSLSLSYFAHDFPILGGVVGFELHELITNYIGAIGLLLLLIFMFIVYLVARINLTPEKVVQFFNKKSESVKAEFQDNTNQNAATSKAHYDTNKTSEGQSASAEATDNNTTEEPSTEPQANEVEFENSLEPKNQNSSLTETNPSDQNSTENKAQQAEKVVIKSNDDDLGMEVEAAKEEDEDDVDTKSKKIVENFGEFDPTLELSNYQFPSTELLEDHGSGSIKIDQAELEANKNKIVDTLNNYKIGIAQIKATVGPTVTLYEIIPDAGIRISKIKNLEDDIALSLSALGIRIIAPIPGKGTIGIEVPNQNPAIVSMRSVAASNKFQNAEMQLPIAFGKTISNETFVVDLAKMPHLLMAGATGQGKSVGLNVILTSLLYQKHPAEVKFILVDPKKVELTLFNKIERHYLAKLPDTDEAIITDNTKVIDTLNSLCIEMDARYDLLKDALVRNISEYNAKFKKRKLNPENGHRYLPYIVLVVDEFADLIMTAGKEVEAPIARLAQLARAIGIHLIIATQRPSVNVITGMIKANFPARIAFRVTSKIDSRTILDAGGADQLIGRGDMLFTQGNDLIRLQCAFVDTPEVEKITEFIGSQKAYPDAYQLPEYSGEDSQSTLANDIDERDKLFEQAAEVIVTAQQGSASLLQRKLKLGYNRAGRIIDQLEAAGIVGPFEGSKARQVNVPDLMALKQLLENEKNA</sequence>
<keyword evidence="10" id="KW-0238">DNA-binding</keyword>
<dbReference type="AlphaFoldDB" id="A0A1M4WBE2"/>
<dbReference type="SMART" id="SM00843">
    <property type="entry name" value="Ftsk_gamma"/>
    <property type="match status" value="1"/>
</dbReference>
<dbReference type="PANTHER" id="PTHR22683">
    <property type="entry name" value="SPORULATION PROTEIN RELATED"/>
    <property type="match status" value="1"/>
</dbReference>
<feature type="compositionally biased region" description="Polar residues" evidence="14">
    <location>
        <begin position="258"/>
        <end position="282"/>
    </location>
</feature>
<evidence type="ECO:0000256" key="15">
    <source>
        <dbReference type="SAM" id="Phobius"/>
    </source>
</evidence>
<dbReference type="InterPro" id="IPR002543">
    <property type="entry name" value="FtsK_dom"/>
</dbReference>
<evidence type="ECO:0000256" key="9">
    <source>
        <dbReference type="ARBA" id="ARBA00022989"/>
    </source>
</evidence>
<evidence type="ECO:0000256" key="8">
    <source>
        <dbReference type="ARBA" id="ARBA00022840"/>
    </source>
</evidence>
<dbReference type="Gene3D" id="3.30.980.40">
    <property type="match status" value="1"/>
</dbReference>
<dbReference type="GO" id="GO:0005524">
    <property type="term" value="F:ATP binding"/>
    <property type="evidence" value="ECO:0007669"/>
    <property type="project" value="UniProtKB-UniRule"/>
</dbReference>
<comment type="subcellular location">
    <subcellularLocation>
        <location evidence="1">Cell membrane</location>
        <topology evidence="1">Multi-pass membrane protein</topology>
    </subcellularLocation>
</comment>
<evidence type="ECO:0000256" key="6">
    <source>
        <dbReference type="ARBA" id="ARBA00022741"/>
    </source>
</evidence>
<keyword evidence="6 13" id="KW-0547">Nucleotide-binding</keyword>
<dbReference type="InterPro" id="IPR025199">
    <property type="entry name" value="FtsK_4TM"/>
</dbReference>
<evidence type="ECO:0000256" key="2">
    <source>
        <dbReference type="ARBA" id="ARBA00006474"/>
    </source>
</evidence>
<dbReference type="EMBL" id="FQTW01000005">
    <property type="protein sequence ID" value="SHE78480.1"/>
    <property type="molecule type" value="Genomic_DNA"/>
</dbReference>
<feature type="binding site" evidence="13">
    <location>
        <begin position="487"/>
        <end position="494"/>
    </location>
    <ligand>
        <name>ATP</name>
        <dbReference type="ChEBI" id="CHEBI:30616"/>
    </ligand>
</feature>
<keyword evidence="4" id="KW-0132">Cell division</keyword>
<dbReference type="STRING" id="1155689.SAMN05444278_105182"/>
<evidence type="ECO:0000256" key="3">
    <source>
        <dbReference type="ARBA" id="ARBA00022475"/>
    </source>
</evidence>
<dbReference type="GO" id="GO:0051301">
    <property type="term" value="P:cell division"/>
    <property type="evidence" value="ECO:0007669"/>
    <property type="project" value="UniProtKB-KW"/>
</dbReference>
<dbReference type="GO" id="GO:0003677">
    <property type="term" value="F:DNA binding"/>
    <property type="evidence" value="ECO:0007669"/>
    <property type="project" value="UniProtKB-KW"/>
</dbReference>
<keyword evidence="7" id="KW-0159">Chromosome partition</keyword>
<keyword evidence="12" id="KW-0131">Cell cycle</keyword>